<dbReference type="InterPro" id="IPR013154">
    <property type="entry name" value="ADH-like_N"/>
</dbReference>
<evidence type="ECO:0000313" key="3">
    <source>
        <dbReference type="Proteomes" id="UP001207918"/>
    </source>
</evidence>
<reference evidence="2 3" key="1">
    <citation type="submission" date="2021-03" db="EMBL/GenBank/DDBJ databases">
        <title>Aliifodinibius sp. nov., a new bacterium isolated from saline soil.</title>
        <authorList>
            <person name="Galisteo C."/>
            <person name="De La Haba R."/>
            <person name="Sanchez-Porro C."/>
            <person name="Ventosa A."/>
        </authorList>
    </citation>
    <scope>NUCLEOTIDE SEQUENCE [LARGE SCALE GENOMIC DNA]</scope>
    <source>
        <strain evidence="2 3">1BSP15-2V2</strain>
    </source>
</reference>
<dbReference type="InterPro" id="IPR014188">
    <property type="entry name" value="Acrylyl-CoA_reductase_AcuI"/>
</dbReference>
<dbReference type="InterPro" id="IPR051397">
    <property type="entry name" value="Zn-ADH-like_protein"/>
</dbReference>
<dbReference type="Gene3D" id="3.40.50.720">
    <property type="entry name" value="NAD(P)-binding Rossmann-like Domain"/>
    <property type="match status" value="1"/>
</dbReference>
<evidence type="ECO:0000313" key="2">
    <source>
        <dbReference type="EMBL" id="MCW9706951.1"/>
    </source>
</evidence>
<evidence type="ECO:0000259" key="1">
    <source>
        <dbReference type="SMART" id="SM00829"/>
    </source>
</evidence>
<dbReference type="PANTHER" id="PTHR43677">
    <property type="entry name" value="SHORT-CHAIN DEHYDROGENASE/REDUCTASE"/>
    <property type="match status" value="1"/>
</dbReference>
<dbReference type="NCBIfam" id="TIGR02823">
    <property type="entry name" value="oxido_YhdH"/>
    <property type="match status" value="1"/>
</dbReference>
<sequence length="332" mass="36136">MNTNFKALVVEETSDGTFQRSVRQWPIKKLPDHEVLINVKYSSLNYKDALSASGNKGVTKQYPHIPGIDAAGVVTESRDERFQEGDEVIVTSYDLGQNTPGGFGQFIRVPSDWIVPLPNKINLQESMLFGTAGLTAAIGIYQLQYHNIEPEDGPIVVSGATGGVGTMAVSILTTLGYEVVAVTGKKDQKTFLQDIGARAIIPREEVQDQSSKPLLSARWSGAIDTVGGVMLDTIIRQTQPHGVVSCCGNIAGHELHTNVYPFILRGVTLSGIDSGNCAMSLRKKLWNKLASSWKPKSLEKISRICSLDELNKEIDTILEGKQVGRVIVSLEN</sequence>
<dbReference type="RefSeq" id="WP_265765705.1">
    <property type="nucleotide sequence ID" value="NZ_JAGGJA010000005.1"/>
</dbReference>
<dbReference type="InterPro" id="IPR013149">
    <property type="entry name" value="ADH-like_C"/>
</dbReference>
<dbReference type="Proteomes" id="UP001207918">
    <property type="component" value="Unassembled WGS sequence"/>
</dbReference>
<dbReference type="Gene3D" id="3.90.180.10">
    <property type="entry name" value="Medium-chain alcohol dehydrogenases, catalytic domain"/>
    <property type="match status" value="1"/>
</dbReference>
<dbReference type="Pfam" id="PF08240">
    <property type="entry name" value="ADH_N"/>
    <property type="match status" value="1"/>
</dbReference>
<dbReference type="InterPro" id="IPR036291">
    <property type="entry name" value="NAD(P)-bd_dom_sf"/>
</dbReference>
<protein>
    <submittedName>
        <fullName evidence="2">YhdH/YhfP family quinone oxidoreductase</fullName>
    </submittedName>
</protein>
<dbReference type="PANTHER" id="PTHR43677:SF1">
    <property type="entry name" value="ACRYLYL-COA REDUCTASE ACUI-RELATED"/>
    <property type="match status" value="1"/>
</dbReference>
<dbReference type="Pfam" id="PF00107">
    <property type="entry name" value="ADH_zinc_N"/>
    <property type="match status" value="1"/>
</dbReference>
<dbReference type="SUPFAM" id="SSF51735">
    <property type="entry name" value="NAD(P)-binding Rossmann-fold domains"/>
    <property type="match status" value="1"/>
</dbReference>
<name>A0ABT3PLX9_9BACT</name>
<organism evidence="2 3">
    <name type="scientific">Fodinibius salsisoli</name>
    <dbReference type="NCBI Taxonomy" id="2820877"/>
    <lineage>
        <taxon>Bacteria</taxon>
        <taxon>Pseudomonadati</taxon>
        <taxon>Balneolota</taxon>
        <taxon>Balneolia</taxon>
        <taxon>Balneolales</taxon>
        <taxon>Balneolaceae</taxon>
        <taxon>Fodinibius</taxon>
    </lineage>
</organism>
<dbReference type="CDD" id="cd05280">
    <property type="entry name" value="MDR_yhdh_yhfp"/>
    <property type="match status" value="1"/>
</dbReference>
<dbReference type="EMBL" id="JAGGJA010000005">
    <property type="protein sequence ID" value="MCW9706951.1"/>
    <property type="molecule type" value="Genomic_DNA"/>
</dbReference>
<gene>
    <name evidence="2" type="ORF">J6I44_08790</name>
</gene>
<dbReference type="SUPFAM" id="SSF50129">
    <property type="entry name" value="GroES-like"/>
    <property type="match status" value="1"/>
</dbReference>
<comment type="caution">
    <text evidence="2">The sequence shown here is derived from an EMBL/GenBank/DDBJ whole genome shotgun (WGS) entry which is preliminary data.</text>
</comment>
<dbReference type="SMART" id="SM00829">
    <property type="entry name" value="PKS_ER"/>
    <property type="match status" value="1"/>
</dbReference>
<accession>A0ABT3PLX9</accession>
<feature type="domain" description="Enoyl reductase (ER)" evidence="1">
    <location>
        <begin position="16"/>
        <end position="328"/>
    </location>
</feature>
<dbReference type="InterPro" id="IPR020843">
    <property type="entry name" value="ER"/>
</dbReference>
<keyword evidence="3" id="KW-1185">Reference proteome</keyword>
<dbReference type="InterPro" id="IPR011032">
    <property type="entry name" value="GroES-like_sf"/>
</dbReference>
<proteinExistence type="predicted"/>